<gene>
    <name evidence="5" type="ORF">METZ01_LOCUS510349</name>
</gene>
<sequence>MPGKQSTTTGVANPWYPEGGPGRHLKARLASGEVMMGAMLSEHARPSVIKIFQHAGYDFVYVEYEHVYFGLDRLADTILSCRDNGLPVVAKTPQLERQEVAKLLESGVVGIQLPRTETREQVETLIDYVKHPPRGTRAIAPGWGSSDYTGVGDWSAWMEEQSEETAIVLHIETRLGYQNFSELVTIPEVDMVYCGPGDSSVELGHPGDYDHPD</sequence>
<protein>
    <recommendedName>
        <fullName evidence="4">HpcH/HpaI aldolase/citrate lyase domain-containing protein</fullName>
    </recommendedName>
</protein>
<keyword evidence="3" id="KW-0456">Lyase</keyword>
<evidence type="ECO:0000259" key="4">
    <source>
        <dbReference type="Pfam" id="PF03328"/>
    </source>
</evidence>
<dbReference type="InterPro" id="IPR050251">
    <property type="entry name" value="HpcH-HpaI_aldolase"/>
</dbReference>
<dbReference type="Pfam" id="PF03328">
    <property type="entry name" value="HpcH_HpaI"/>
    <property type="match status" value="1"/>
</dbReference>
<dbReference type="PANTHER" id="PTHR30502">
    <property type="entry name" value="2-KETO-3-DEOXY-L-RHAMNONATE ALDOLASE"/>
    <property type="match status" value="1"/>
</dbReference>
<organism evidence="5">
    <name type="scientific">marine metagenome</name>
    <dbReference type="NCBI Taxonomy" id="408172"/>
    <lineage>
        <taxon>unclassified sequences</taxon>
        <taxon>metagenomes</taxon>
        <taxon>ecological metagenomes</taxon>
    </lineage>
</organism>
<dbReference type="GO" id="GO:0005737">
    <property type="term" value="C:cytoplasm"/>
    <property type="evidence" value="ECO:0007669"/>
    <property type="project" value="TreeGrafter"/>
</dbReference>
<evidence type="ECO:0000313" key="5">
    <source>
        <dbReference type="EMBL" id="SVE57495.1"/>
    </source>
</evidence>
<dbReference type="SUPFAM" id="SSF51621">
    <property type="entry name" value="Phosphoenolpyruvate/pyruvate domain"/>
    <property type="match status" value="1"/>
</dbReference>
<dbReference type="Gene3D" id="3.20.20.60">
    <property type="entry name" value="Phosphoenolpyruvate-binding domains"/>
    <property type="match status" value="1"/>
</dbReference>
<dbReference type="EMBL" id="UINC01226841">
    <property type="protein sequence ID" value="SVE57495.1"/>
    <property type="molecule type" value="Genomic_DNA"/>
</dbReference>
<proteinExistence type="inferred from homology"/>
<dbReference type="InterPro" id="IPR040442">
    <property type="entry name" value="Pyrv_kinase-like_dom_sf"/>
</dbReference>
<evidence type="ECO:0000256" key="2">
    <source>
        <dbReference type="ARBA" id="ARBA00022723"/>
    </source>
</evidence>
<reference evidence="5" key="1">
    <citation type="submission" date="2018-05" db="EMBL/GenBank/DDBJ databases">
        <authorList>
            <person name="Lanie J.A."/>
            <person name="Ng W.-L."/>
            <person name="Kazmierczak K.M."/>
            <person name="Andrzejewski T.M."/>
            <person name="Davidsen T.M."/>
            <person name="Wayne K.J."/>
            <person name="Tettelin H."/>
            <person name="Glass J.I."/>
            <person name="Rusch D."/>
            <person name="Podicherti R."/>
            <person name="Tsui H.-C.T."/>
            <person name="Winkler M.E."/>
        </authorList>
    </citation>
    <scope>NUCLEOTIDE SEQUENCE</scope>
</reference>
<dbReference type="InterPro" id="IPR005000">
    <property type="entry name" value="Aldolase/citrate-lyase_domain"/>
</dbReference>
<comment type="similarity">
    <text evidence="1">Belongs to the HpcH/HpaI aldolase family.</text>
</comment>
<dbReference type="InterPro" id="IPR015813">
    <property type="entry name" value="Pyrv/PenolPyrv_kinase-like_dom"/>
</dbReference>
<keyword evidence="2" id="KW-0479">Metal-binding</keyword>
<dbReference type="PANTHER" id="PTHR30502:SF0">
    <property type="entry name" value="PHOSPHOENOLPYRUVATE CARBOXYLASE FAMILY PROTEIN"/>
    <property type="match status" value="1"/>
</dbReference>
<evidence type="ECO:0000256" key="3">
    <source>
        <dbReference type="ARBA" id="ARBA00023239"/>
    </source>
</evidence>
<dbReference type="AlphaFoldDB" id="A0A383EML2"/>
<dbReference type="GO" id="GO:0046872">
    <property type="term" value="F:metal ion binding"/>
    <property type="evidence" value="ECO:0007669"/>
    <property type="project" value="UniProtKB-KW"/>
</dbReference>
<dbReference type="GO" id="GO:0016832">
    <property type="term" value="F:aldehyde-lyase activity"/>
    <property type="evidence" value="ECO:0007669"/>
    <property type="project" value="TreeGrafter"/>
</dbReference>
<feature type="domain" description="HpcH/HpaI aldolase/citrate lyase" evidence="4">
    <location>
        <begin position="42"/>
        <end position="213"/>
    </location>
</feature>
<name>A0A383EML2_9ZZZZ</name>
<evidence type="ECO:0000256" key="1">
    <source>
        <dbReference type="ARBA" id="ARBA00005568"/>
    </source>
</evidence>
<accession>A0A383EML2</accession>
<feature type="non-terminal residue" evidence="5">
    <location>
        <position position="213"/>
    </location>
</feature>